<protein>
    <submittedName>
        <fullName evidence="3">Methyltransferase CmcJ</fullName>
    </submittedName>
</protein>
<dbReference type="GO" id="GO:0032259">
    <property type="term" value="P:methylation"/>
    <property type="evidence" value="ECO:0007669"/>
    <property type="project" value="UniProtKB-KW"/>
</dbReference>
<keyword evidence="3" id="KW-0808">Transferase</keyword>
<reference evidence="3" key="1">
    <citation type="journal article" date="2020" name="Stud. Mycol.">
        <title>101 Dothideomycetes genomes: a test case for predicting lifestyles and emergence of pathogens.</title>
        <authorList>
            <person name="Haridas S."/>
            <person name="Albert R."/>
            <person name="Binder M."/>
            <person name="Bloem J."/>
            <person name="Labutti K."/>
            <person name="Salamov A."/>
            <person name="Andreopoulos B."/>
            <person name="Baker S."/>
            <person name="Barry K."/>
            <person name="Bills G."/>
            <person name="Bluhm B."/>
            <person name="Cannon C."/>
            <person name="Castanera R."/>
            <person name="Culley D."/>
            <person name="Daum C."/>
            <person name="Ezra D."/>
            <person name="Gonzalez J."/>
            <person name="Henrissat B."/>
            <person name="Kuo A."/>
            <person name="Liang C."/>
            <person name="Lipzen A."/>
            <person name="Lutzoni F."/>
            <person name="Magnuson J."/>
            <person name="Mondo S."/>
            <person name="Nolan M."/>
            <person name="Ohm R."/>
            <person name="Pangilinan J."/>
            <person name="Park H.-J."/>
            <person name="Ramirez L."/>
            <person name="Alfaro M."/>
            <person name="Sun H."/>
            <person name="Tritt A."/>
            <person name="Yoshinaga Y."/>
            <person name="Zwiers L.-H."/>
            <person name="Turgeon B."/>
            <person name="Goodwin S."/>
            <person name="Spatafora J."/>
            <person name="Crous P."/>
            <person name="Grigoriev I."/>
        </authorList>
    </citation>
    <scope>NUCLEOTIDE SEQUENCE</scope>
    <source>
        <strain evidence="3">CBS 690.94</strain>
    </source>
</reference>
<evidence type="ECO:0000256" key="2">
    <source>
        <dbReference type="ARBA" id="ARBA00023604"/>
    </source>
</evidence>
<keyword evidence="3" id="KW-0489">Methyltransferase</keyword>
<comment type="similarity">
    <text evidence="2">Belongs to the asaB hydroxylase/desaturase family.</text>
</comment>
<dbReference type="GO" id="GO:0016491">
    <property type="term" value="F:oxidoreductase activity"/>
    <property type="evidence" value="ECO:0007669"/>
    <property type="project" value="UniProtKB-KW"/>
</dbReference>
<sequence length="293" mass="33699">MSTVAAMSRHEQAIFSYIQWKDIYKDEKPYEILADLPIEANGTAKTNITLEKGTADNVTDVRDREAEFSLDNNGFAFIKHKSDFTEFDKSKFVEDEFLPKVVEPFLKKHVEGADRIVFFDWHLRRNVREEAPEKIDINDGSHALLPVNYPHIDQSPASAILRVRQQFGEEADELLKGRVRIVNFWRPLWRPVVDAPLALCDGSTVTADDVILVDHVREFHVGETVYLRQKPTNKWYYLSHQQPDEVTLIKIFDSKQNCAAKWCPHASFNHADVGIGHSPRESIEVRALIFTKP</sequence>
<keyword evidence="4" id="KW-1185">Reference proteome</keyword>
<organism evidence="3 4">
    <name type="scientific">Karstenula rhodostoma CBS 690.94</name>
    <dbReference type="NCBI Taxonomy" id="1392251"/>
    <lineage>
        <taxon>Eukaryota</taxon>
        <taxon>Fungi</taxon>
        <taxon>Dikarya</taxon>
        <taxon>Ascomycota</taxon>
        <taxon>Pezizomycotina</taxon>
        <taxon>Dothideomycetes</taxon>
        <taxon>Pleosporomycetidae</taxon>
        <taxon>Pleosporales</taxon>
        <taxon>Massarineae</taxon>
        <taxon>Didymosphaeriaceae</taxon>
        <taxon>Karstenula</taxon>
    </lineage>
</organism>
<comment type="caution">
    <text evidence="3">The sequence shown here is derived from an EMBL/GenBank/DDBJ whole genome shotgun (WGS) entry which is preliminary data.</text>
</comment>
<name>A0A9P4U4I6_9PLEO</name>
<dbReference type="Proteomes" id="UP000799764">
    <property type="component" value="Unassembled WGS sequence"/>
</dbReference>
<dbReference type="GO" id="GO:0008168">
    <property type="term" value="F:methyltransferase activity"/>
    <property type="evidence" value="ECO:0007669"/>
    <property type="project" value="UniProtKB-KW"/>
</dbReference>
<dbReference type="NCBIfam" id="NF041278">
    <property type="entry name" value="CmcJ_NvfI_EfuI"/>
    <property type="match status" value="1"/>
</dbReference>
<dbReference type="EMBL" id="MU001514">
    <property type="protein sequence ID" value="KAF2437989.1"/>
    <property type="molecule type" value="Genomic_DNA"/>
</dbReference>
<evidence type="ECO:0000256" key="1">
    <source>
        <dbReference type="ARBA" id="ARBA00023002"/>
    </source>
</evidence>
<evidence type="ECO:0000313" key="3">
    <source>
        <dbReference type="EMBL" id="KAF2437989.1"/>
    </source>
</evidence>
<evidence type="ECO:0000313" key="4">
    <source>
        <dbReference type="Proteomes" id="UP000799764"/>
    </source>
</evidence>
<dbReference type="AlphaFoldDB" id="A0A9P4U4I6"/>
<proteinExistence type="inferred from homology"/>
<dbReference type="OrthoDB" id="412788at2759"/>
<gene>
    <name evidence="3" type="ORF">P171DRAFT_491830</name>
</gene>
<dbReference type="PANTHER" id="PTHR34598:SF3">
    <property type="entry name" value="OXIDOREDUCTASE AN1597"/>
    <property type="match status" value="1"/>
</dbReference>
<accession>A0A9P4U4I6</accession>
<dbReference type="PANTHER" id="PTHR34598">
    <property type="entry name" value="BLL6449 PROTEIN"/>
    <property type="match status" value="1"/>
</dbReference>
<keyword evidence="1" id="KW-0560">Oxidoreductase</keyword>
<dbReference type="InterPro" id="IPR044053">
    <property type="entry name" value="AsaB-like"/>
</dbReference>